<sequence>MAGFSIGGLLFPPLAQFFFAEYGLRPMFLLCGAVILNAAAGAILQRIPPCSDKASAARQQCGQAEEKPPVIMLAGDEENLLLKQPSLLDSSKHCWSQKEDPELAATSSETELKHVEDGFKKHAIATSDDLKEINGRCVSDHEHGSLSQKPVRPDDVPREFAESQRERSLLSFCAKPKFYVLICAQIVIFLNMAIFITVIIDYGADRGIAIWDAVSFISSYTIVDLLARLGTGWVTDHGYCSRNAWMALNFLLWALAYLLIPIWNSYIGQVFLSGLAGWSNGCTLPLVPVLFMDVVDMDQYSVGVGIGSFVVGLAGLTRPAFIEGVLALGTVAMDSARSWLVAASCCWMSSFGFVMIRSSGIIYVSIIEQFQVTREEASWPVTLPTNTYMLSGLLASIVARYTDTWKITLAGCVLGCLAVCACFFASETLHLTLLLGVVYGAGISVLRLNTMVVNQHFVRYRAAASGINMAGNSISGFVFPPLVQYFSTYGLRGTFLLSGALMLNSIAGPIFQRASPAPQQHRATKPTQRSTRKLNSETYSSLQTEEVKRKRCLSFLKSPMFYLVMSTQAVISFNMTSYLTVIVDFAVDRGISKWNSVFLLSSYTVTDLAARLGSGWITDRHVFTRSTWTAVNFLLWAVSLFVIPVCNDYYYQVSMSVVAGWCNGSTLTLIPVLLMDIVELSEYGVCYGVSSFAVGVLGFLRPSMIGHYRDKLGDYEGLFFLLGQCTLVLAFFWMCASAYDRCLANRHKKALRPTQGYFWRLGKLESMGNKDINSS</sequence>
<name>A0AC60NXN1_IXOPE</name>
<gene>
    <name evidence="1" type="ORF">HPB47_010973</name>
</gene>
<proteinExistence type="predicted"/>
<keyword evidence="2" id="KW-1185">Reference proteome</keyword>
<organism evidence="1 2">
    <name type="scientific">Ixodes persulcatus</name>
    <name type="common">Taiga tick</name>
    <dbReference type="NCBI Taxonomy" id="34615"/>
    <lineage>
        <taxon>Eukaryota</taxon>
        <taxon>Metazoa</taxon>
        <taxon>Ecdysozoa</taxon>
        <taxon>Arthropoda</taxon>
        <taxon>Chelicerata</taxon>
        <taxon>Arachnida</taxon>
        <taxon>Acari</taxon>
        <taxon>Parasitiformes</taxon>
        <taxon>Ixodida</taxon>
        <taxon>Ixodoidea</taxon>
        <taxon>Ixodidae</taxon>
        <taxon>Ixodinae</taxon>
        <taxon>Ixodes</taxon>
    </lineage>
</organism>
<dbReference type="Proteomes" id="UP000805193">
    <property type="component" value="Unassembled WGS sequence"/>
</dbReference>
<comment type="caution">
    <text evidence="1">The sequence shown here is derived from an EMBL/GenBank/DDBJ whole genome shotgun (WGS) entry which is preliminary data.</text>
</comment>
<protein>
    <submittedName>
        <fullName evidence="1">Uncharacterized protein</fullName>
    </submittedName>
</protein>
<evidence type="ECO:0000313" key="2">
    <source>
        <dbReference type="Proteomes" id="UP000805193"/>
    </source>
</evidence>
<reference evidence="1 2" key="1">
    <citation type="journal article" date="2020" name="Cell">
        <title>Large-Scale Comparative Analyses of Tick Genomes Elucidate Their Genetic Diversity and Vector Capacities.</title>
        <authorList>
            <consortium name="Tick Genome and Microbiome Consortium (TIGMIC)"/>
            <person name="Jia N."/>
            <person name="Wang J."/>
            <person name="Shi W."/>
            <person name="Du L."/>
            <person name="Sun Y."/>
            <person name="Zhan W."/>
            <person name="Jiang J.F."/>
            <person name="Wang Q."/>
            <person name="Zhang B."/>
            <person name="Ji P."/>
            <person name="Bell-Sakyi L."/>
            <person name="Cui X.M."/>
            <person name="Yuan T.T."/>
            <person name="Jiang B.G."/>
            <person name="Yang W.F."/>
            <person name="Lam T.T."/>
            <person name="Chang Q.C."/>
            <person name="Ding S.J."/>
            <person name="Wang X.J."/>
            <person name="Zhu J.G."/>
            <person name="Ruan X.D."/>
            <person name="Zhao L."/>
            <person name="Wei J.T."/>
            <person name="Ye R.Z."/>
            <person name="Que T.C."/>
            <person name="Du C.H."/>
            <person name="Zhou Y.H."/>
            <person name="Cheng J.X."/>
            <person name="Dai P.F."/>
            <person name="Guo W.B."/>
            <person name="Han X.H."/>
            <person name="Huang E.J."/>
            <person name="Li L.F."/>
            <person name="Wei W."/>
            <person name="Gao Y.C."/>
            <person name="Liu J.Z."/>
            <person name="Shao H.Z."/>
            <person name="Wang X."/>
            <person name="Wang C.C."/>
            <person name="Yang T.C."/>
            <person name="Huo Q.B."/>
            <person name="Li W."/>
            <person name="Chen H.Y."/>
            <person name="Chen S.E."/>
            <person name="Zhou L.G."/>
            <person name="Ni X.B."/>
            <person name="Tian J.H."/>
            <person name="Sheng Y."/>
            <person name="Liu T."/>
            <person name="Pan Y.S."/>
            <person name="Xia L.Y."/>
            <person name="Li J."/>
            <person name="Zhao F."/>
            <person name="Cao W.C."/>
        </authorList>
    </citation>
    <scope>NUCLEOTIDE SEQUENCE [LARGE SCALE GENOMIC DNA]</scope>
    <source>
        <strain evidence="1">Iper-2018</strain>
    </source>
</reference>
<evidence type="ECO:0000313" key="1">
    <source>
        <dbReference type="EMBL" id="KAG0411907.1"/>
    </source>
</evidence>
<accession>A0AC60NXN1</accession>
<dbReference type="EMBL" id="JABSTQ010011394">
    <property type="protein sequence ID" value="KAG0411907.1"/>
    <property type="molecule type" value="Genomic_DNA"/>
</dbReference>